<name>A0A430FQD8_9BIFI</name>
<feature type="transmembrane region" description="Helical" evidence="1">
    <location>
        <begin position="34"/>
        <end position="52"/>
    </location>
</feature>
<comment type="caution">
    <text evidence="2">The sequence shown here is derived from an EMBL/GenBank/DDBJ whole genome shotgun (WGS) entry which is preliminary data.</text>
</comment>
<proteinExistence type="predicted"/>
<keyword evidence="1" id="KW-1133">Transmembrane helix</keyword>
<protein>
    <submittedName>
        <fullName evidence="2">Uncharacterized protein</fullName>
    </submittedName>
</protein>
<organism evidence="2 3">
    <name type="scientific">Bifidobacterium dolichotidis</name>
    <dbReference type="NCBI Taxonomy" id="2306976"/>
    <lineage>
        <taxon>Bacteria</taxon>
        <taxon>Bacillati</taxon>
        <taxon>Actinomycetota</taxon>
        <taxon>Actinomycetes</taxon>
        <taxon>Bifidobacteriales</taxon>
        <taxon>Bifidobacteriaceae</taxon>
        <taxon>Bifidobacterium</taxon>
    </lineage>
</organism>
<dbReference type="EMBL" id="QXGM01000002">
    <property type="protein sequence ID" value="RSX55047.1"/>
    <property type="molecule type" value="Genomic_DNA"/>
</dbReference>
<evidence type="ECO:0000256" key="1">
    <source>
        <dbReference type="SAM" id="Phobius"/>
    </source>
</evidence>
<reference evidence="2 3" key="1">
    <citation type="submission" date="2018-09" db="EMBL/GenBank/DDBJ databases">
        <title>Characterization of the phylogenetic diversity of five novel species belonging to the genus Bifidobacterium.</title>
        <authorList>
            <person name="Lugli G.A."/>
            <person name="Duranti S."/>
            <person name="Milani C."/>
        </authorList>
    </citation>
    <scope>NUCLEOTIDE SEQUENCE [LARGE SCALE GENOMIC DNA]</scope>
    <source>
        <strain evidence="2 3">2036B</strain>
    </source>
</reference>
<feature type="transmembrane region" description="Helical" evidence="1">
    <location>
        <begin position="6"/>
        <end position="27"/>
    </location>
</feature>
<feature type="transmembrane region" description="Helical" evidence="1">
    <location>
        <begin position="95"/>
        <end position="116"/>
    </location>
</feature>
<accession>A0A430FQD8</accession>
<keyword evidence="1" id="KW-0472">Membrane</keyword>
<evidence type="ECO:0000313" key="2">
    <source>
        <dbReference type="EMBL" id="RSX55047.1"/>
    </source>
</evidence>
<sequence>MFEKNIFAHVIECMAFLITATGILFWCFHATLPFILLSICGFVCYVLAAKALCNSSAKANTLDMEDAASARAHASACNIYVTNCWRIALAPVISLFRPCAFVIALLMVVMAGMIAVRTICQPYGNPVRSGKWYRMC</sequence>
<evidence type="ECO:0000313" key="3">
    <source>
        <dbReference type="Proteomes" id="UP000287609"/>
    </source>
</evidence>
<keyword evidence="3" id="KW-1185">Reference proteome</keyword>
<dbReference type="Proteomes" id="UP000287609">
    <property type="component" value="Unassembled WGS sequence"/>
</dbReference>
<gene>
    <name evidence="2" type="ORF">D2E26_1101</name>
</gene>
<dbReference type="AlphaFoldDB" id="A0A430FQD8"/>
<keyword evidence="1" id="KW-0812">Transmembrane</keyword>